<keyword evidence="1" id="KW-0472">Membrane</keyword>
<comment type="caution">
    <text evidence="2">The sequence shown here is derived from an EMBL/GenBank/DDBJ whole genome shotgun (WGS) entry which is preliminary data.</text>
</comment>
<feature type="transmembrane region" description="Helical" evidence="1">
    <location>
        <begin position="43"/>
        <end position="69"/>
    </location>
</feature>
<gene>
    <name evidence="2" type="ORF">F1B92_05655</name>
</gene>
<dbReference type="RefSeq" id="WP_154570920.1">
    <property type="nucleotide sequence ID" value="NZ_VWSJ01000021.1"/>
</dbReference>
<name>A0A6L5WHY1_9BACT</name>
<accession>A0A6L5WHY1</accession>
<evidence type="ECO:0000313" key="2">
    <source>
        <dbReference type="EMBL" id="MSN96654.1"/>
    </source>
</evidence>
<evidence type="ECO:0000256" key="1">
    <source>
        <dbReference type="SAM" id="Phobius"/>
    </source>
</evidence>
<keyword evidence="3" id="KW-1185">Reference proteome</keyword>
<keyword evidence="1" id="KW-0812">Transmembrane</keyword>
<dbReference type="AlphaFoldDB" id="A0A6L5WHY1"/>
<evidence type="ECO:0000313" key="3">
    <source>
        <dbReference type="Proteomes" id="UP000476338"/>
    </source>
</evidence>
<dbReference type="Proteomes" id="UP000476338">
    <property type="component" value="Unassembled WGS sequence"/>
</dbReference>
<reference evidence="2 3" key="1">
    <citation type="submission" date="2019-09" db="EMBL/GenBank/DDBJ databases">
        <authorList>
            <person name="Silva M."/>
            <person name="Pereira G."/>
            <person name="Lopes-Da-Costa L."/>
            <person name="Silva E."/>
        </authorList>
    </citation>
    <scope>NUCLEOTIDE SEQUENCE [LARGE SCALE GENOMIC DNA]</scope>
    <source>
        <strain evidence="2 3">FMV-PI01</strain>
    </source>
</reference>
<sequence>MRLKHFVTYSLIYIGIVGIFVFLQNANSYTISFLGLNLTLPVALWVILPLVLFVIFAIFHNSYVAFCVYKKNKALKNDKALYDEFAKNALLGINKTKSFKTDTFDTAKSVAIFLSPLLKDEVDIKNKQIKDVIEILKLLESGEVVELRKYKITNNNPLFIKNELNKLNLDPKYATEILKNKSEINDELSKKAFDVLLKNCSYFEIKKHNFKLTKFDAIKLVDRYLSDETFEMTKEDFYSLILLCEFDTEQYIKLANSLKAKFSPDALIAMFNRLRSEKDEANEAYLYLLYEFGMIDALKEFINYNDGYDKFKILLFLKDSGRSIPASYMFND</sequence>
<feature type="transmembrane region" description="Helical" evidence="1">
    <location>
        <begin position="7"/>
        <end position="23"/>
    </location>
</feature>
<reference evidence="2 3" key="2">
    <citation type="submission" date="2020-03" db="EMBL/GenBank/DDBJ databases">
        <title>Campylobacter portucalensis sp. nov., a new species of Campylobacter isolated from the reproductive tract of bulls.</title>
        <authorList>
            <person name="Silva M.F."/>
            <person name="Pereira G."/>
            <person name="Carneiro C."/>
            <person name="Hemphill A."/>
            <person name="Mateus L."/>
            <person name="Lopes-Da-Costa L."/>
            <person name="Silva E."/>
        </authorList>
    </citation>
    <scope>NUCLEOTIDE SEQUENCE [LARGE SCALE GENOMIC DNA]</scope>
    <source>
        <strain evidence="2 3">FMV-PI01</strain>
    </source>
</reference>
<proteinExistence type="predicted"/>
<keyword evidence="1" id="KW-1133">Transmembrane helix</keyword>
<organism evidence="2 3">
    <name type="scientific">Campylobacter portucalensis</name>
    <dbReference type="NCBI Taxonomy" id="2608384"/>
    <lineage>
        <taxon>Bacteria</taxon>
        <taxon>Pseudomonadati</taxon>
        <taxon>Campylobacterota</taxon>
        <taxon>Epsilonproteobacteria</taxon>
        <taxon>Campylobacterales</taxon>
        <taxon>Campylobacteraceae</taxon>
        <taxon>Campylobacter</taxon>
    </lineage>
</organism>
<protein>
    <recommendedName>
        <fullName evidence="4">Uroporphyrinogen III synthase HEM4</fullName>
    </recommendedName>
</protein>
<dbReference type="EMBL" id="VWSJ01000021">
    <property type="protein sequence ID" value="MSN96654.1"/>
    <property type="molecule type" value="Genomic_DNA"/>
</dbReference>
<evidence type="ECO:0008006" key="4">
    <source>
        <dbReference type="Google" id="ProtNLM"/>
    </source>
</evidence>